<evidence type="ECO:0000256" key="10">
    <source>
        <dbReference type="SAM" id="MobiDB-lite"/>
    </source>
</evidence>
<dbReference type="Gene3D" id="3.30.1400.10">
    <property type="entry name" value="ZipA, C-terminal FtsZ-binding domain"/>
    <property type="match status" value="1"/>
</dbReference>
<dbReference type="InterPro" id="IPR011919">
    <property type="entry name" value="Cell_div_ZipA"/>
</dbReference>
<protein>
    <recommendedName>
        <fullName evidence="8">Cell division protein ZipA</fullName>
    </recommendedName>
</protein>
<evidence type="ECO:0000313" key="13">
    <source>
        <dbReference type="EMBL" id="PPC78377.1"/>
    </source>
</evidence>
<evidence type="ECO:0000256" key="8">
    <source>
        <dbReference type="RuleBase" id="RU003612"/>
    </source>
</evidence>
<feature type="transmembrane region" description="Helical" evidence="11">
    <location>
        <begin position="6"/>
        <end position="25"/>
    </location>
</feature>
<evidence type="ECO:0000256" key="5">
    <source>
        <dbReference type="ARBA" id="ARBA00022989"/>
    </source>
</evidence>
<dbReference type="HAMAP" id="MF_00509">
    <property type="entry name" value="ZipA"/>
    <property type="match status" value="1"/>
</dbReference>
<dbReference type="OrthoDB" id="7054914at2"/>
<dbReference type="SUPFAM" id="SSF64383">
    <property type="entry name" value="Cell-division protein ZipA, C-terminal domain"/>
    <property type="match status" value="1"/>
</dbReference>
<comment type="function">
    <text evidence="8">Essential cell division protein that stabilizes the FtsZ protofilaments by cross-linking them and that serves as a cytoplasmic membrane anchor for the Z ring. Also required for the recruitment to the septal ring of downstream cell division proteins.</text>
</comment>
<dbReference type="GO" id="GO:0032153">
    <property type="term" value="C:cell division site"/>
    <property type="evidence" value="ECO:0007669"/>
    <property type="project" value="TreeGrafter"/>
</dbReference>
<organism evidence="13 14">
    <name type="scientific">Proteobacteria bacterium 228</name>
    <dbReference type="NCBI Taxonomy" id="2083153"/>
    <lineage>
        <taxon>Bacteria</taxon>
        <taxon>Pseudomonadati</taxon>
        <taxon>Pseudomonadota</taxon>
    </lineage>
</organism>
<dbReference type="SMART" id="SM00771">
    <property type="entry name" value="ZipA_C"/>
    <property type="match status" value="1"/>
</dbReference>
<dbReference type="AlphaFoldDB" id="A0A2S5KU37"/>
<keyword evidence="1 9" id="KW-1003">Cell membrane</keyword>
<keyword evidence="3 8" id="KW-0132">Cell division</keyword>
<dbReference type="NCBIfam" id="TIGR02205">
    <property type="entry name" value="septum_zipA"/>
    <property type="match status" value="1"/>
</dbReference>
<dbReference type="PANTHER" id="PTHR38685:SF1">
    <property type="entry name" value="CELL DIVISION PROTEIN ZIPA"/>
    <property type="match status" value="1"/>
</dbReference>
<feature type="compositionally biased region" description="Basic and acidic residues" evidence="10">
    <location>
        <begin position="98"/>
        <end position="108"/>
    </location>
</feature>
<proteinExistence type="inferred from homology"/>
<keyword evidence="4 9" id="KW-0812">Transmembrane</keyword>
<dbReference type="InterPro" id="IPR007449">
    <property type="entry name" value="ZipA_FtsZ-bd_C"/>
</dbReference>
<feature type="region of interest" description="Disordered" evidence="10">
    <location>
        <begin position="46"/>
        <end position="65"/>
    </location>
</feature>
<evidence type="ECO:0000259" key="12">
    <source>
        <dbReference type="SMART" id="SM00771"/>
    </source>
</evidence>
<evidence type="ECO:0000256" key="2">
    <source>
        <dbReference type="ARBA" id="ARBA00022519"/>
    </source>
</evidence>
<dbReference type="GO" id="GO:0005886">
    <property type="term" value="C:plasma membrane"/>
    <property type="evidence" value="ECO:0007669"/>
    <property type="project" value="UniProtKB-SubCell"/>
</dbReference>
<reference evidence="13 14" key="1">
    <citation type="submission" date="2018-02" db="EMBL/GenBank/DDBJ databases">
        <title>novel marine gammaproteobacteria from coastal saline agro ecosystem.</title>
        <authorList>
            <person name="Krishnan R."/>
            <person name="Ramesh Kumar N."/>
        </authorList>
    </citation>
    <scope>NUCLEOTIDE SEQUENCE [LARGE SCALE GENOMIC DNA]</scope>
    <source>
        <strain evidence="13 14">228</strain>
    </source>
</reference>
<dbReference type="GO" id="GO:0000917">
    <property type="term" value="P:division septum assembly"/>
    <property type="evidence" value="ECO:0007669"/>
    <property type="project" value="TreeGrafter"/>
</dbReference>
<keyword evidence="2 9" id="KW-0997">Cell inner membrane</keyword>
<accession>A0A2S5KU37</accession>
<feature type="region of interest" description="Disordered" evidence="10">
    <location>
        <begin position="87"/>
        <end position="108"/>
    </location>
</feature>
<gene>
    <name evidence="13" type="primary">zipA</name>
    <name evidence="13" type="ORF">C4K68_04790</name>
</gene>
<comment type="subcellular location">
    <subcellularLocation>
        <location evidence="9">Cell inner membrane</location>
        <topology evidence="9">Single-pass type I membrane protein</topology>
    </subcellularLocation>
</comment>
<evidence type="ECO:0000256" key="6">
    <source>
        <dbReference type="ARBA" id="ARBA00023136"/>
    </source>
</evidence>
<evidence type="ECO:0000256" key="9">
    <source>
        <dbReference type="RuleBase" id="RU003613"/>
    </source>
</evidence>
<evidence type="ECO:0000256" key="11">
    <source>
        <dbReference type="SAM" id="Phobius"/>
    </source>
</evidence>
<dbReference type="EMBL" id="PRLP01000015">
    <property type="protein sequence ID" value="PPC78377.1"/>
    <property type="molecule type" value="Genomic_DNA"/>
</dbReference>
<dbReference type="Proteomes" id="UP000238196">
    <property type="component" value="Unassembled WGS sequence"/>
</dbReference>
<keyword evidence="5 11" id="KW-1133">Transmembrane helix</keyword>
<evidence type="ECO:0000256" key="7">
    <source>
        <dbReference type="ARBA" id="ARBA00023306"/>
    </source>
</evidence>
<comment type="caution">
    <text evidence="13">The sequence shown here is derived from an EMBL/GenBank/DDBJ whole genome shotgun (WGS) entry which is preliminary data.</text>
</comment>
<evidence type="ECO:0000256" key="3">
    <source>
        <dbReference type="ARBA" id="ARBA00022618"/>
    </source>
</evidence>
<sequence length="480" mass="53401">MEISLREWLIVFGMVAIVLIAVDGLRRFYMQRNRNPLRMRIDRSLSNASDVESSDPVSRELPNGGARVTKMEPHAFASALNKLRSGKLSKNSTANREITPRKLESKKVPPKVGLHDLHVEVDPLLDQPADKFTSSTQSSFSASGGHEFAESFAPTLTTVADWPDSVVENTHHNQMSEADGLTLSGDQNFSGRGESIGFGSGHSEPRSSIFEAAGSQAEWYEQSLVDASDLQSEQVIKNCNEDGSPDVAASNPWERPISELMDDDVDPFDEADGDDIPTSLETEQKEAIVIEEEDVPYQETARVLPMRADPLFELKRQARVKADASSFSVNAEEHIIVSVTSVSDGGFDGEQLLQVLLACGLRFGERNIFHRHELGLNKGKVQFSMANMLNPGDFDLDHIESVKTPGVTFFMGMPGADDLMLAFECMLSTAQCLAKNLNGELKDENHSVMRPQTIEHCRQRIREFERRQLTHQPHRRQHLS</sequence>
<name>A0A2S5KU37_9PROT</name>
<keyword evidence="7 8" id="KW-0131">Cell cycle</keyword>
<evidence type="ECO:0000256" key="4">
    <source>
        <dbReference type="ARBA" id="ARBA00022692"/>
    </source>
</evidence>
<evidence type="ECO:0000313" key="14">
    <source>
        <dbReference type="Proteomes" id="UP000238196"/>
    </source>
</evidence>
<evidence type="ECO:0000256" key="1">
    <source>
        <dbReference type="ARBA" id="ARBA00022475"/>
    </source>
</evidence>
<keyword evidence="6 9" id="KW-0472">Membrane</keyword>
<dbReference type="InterPro" id="IPR036765">
    <property type="entry name" value="ZipA_FtsZ-bd_C_sf"/>
</dbReference>
<dbReference type="PANTHER" id="PTHR38685">
    <property type="entry name" value="CELL DIVISION PROTEIN ZIPA"/>
    <property type="match status" value="1"/>
</dbReference>
<dbReference type="Pfam" id="PF04354">
    <property type="entry name" value="ZipA_C"/>
    <property type="match status" value="1"/>
</dbReference>
<feature type="domain" description="ZipA C-terminal FtsZ-binding" evidence="12">
    <location>
        <begin position="331"/>
        <end position="461"/>
    </location>
</feature>
<comment type="similarity">
    <text evidence="8">Belongs to the ZipA family.</text>
</comment>